<reference evidence="2 3" key="1">
    <citation type="submission" date="2018-05" db="EMBL/GenBank/DDBJ databases">
        <title>Genomic analysis of Gracilibacillus dipsosauri DD1 reveals novel features of a salt-tolerant amylase.</title>
        <authorList>
            <person name="Deutch C.E."/>
            <person name="Yang S."/>
        </authorList>
    </citation>
    <scope>NUCLEOTIDE SEQUENCE [LARGE SCALE GENOMIC DNA]</scope>
    <source>
        <strain evidence="2 3">DD1</strain>
    </source>
</reference>
<name>A0A317L0F2_9BACI</name>
<dbReference type="EMBL" id="QGTD01000005">
    <property type="protein sequence ID" value="PWU69301.1"/>
    <property type="molecule type" value="Genomic_DNA"/>
</dbReference>
<accession>A0A317L0F2</accession>
<dbReference type="RefSeq" id="WP_109983559.1">
    <property type="nucleotide sequence ID" value="NZ_QGTD01000005.1"/>
</dbReference>
<evidence type="ECO:0000313" key="2">
    <source>
        <dbReference type="EMBL" id="PWU69301.1"/>
    </source>
</evidence>
<evidence type="ECO:0000313" key="3">
    <source>
        <dbReference type="Proteomes" id="UP000245624"/>
    </source>
</evidence>
<proteinExistence type="predicted"/>
<comment type="caution">
    <text evidence="2">The sequence shown here is derived from an EMBL/GenBank/DDBJ whole genome shotgun (WGS) entry which is preliminary data.</text>
</comment>
<gene>
    <name evidence="2" type="ORF">DLJ74_04760</name>
</gene>
<keyword evidence="3" id="KW-1185">Reference proteome</keyword>
<dbReference type="AlphaFoldDB" id="A0A317L0F2"/>
<feature type="domain" description="DUF8042" evidence="1">
    <location>
        <begin position="2"/>
        <end position="106"/>
    </location>
</feature>
<evidence type="ECO:0000259" key="1">
    <source>
        <dbReference type="Pfam" id="PF26154"/>
    </source>
</evidence>
<protein>
    <recommendedName>
        <fullName evidence="1">DUF8042 domain-containing protein</fullName>
    </recommendedName>
</protein>
<dbReference type="Pfam" id="PF26154">
    <property type="entry name" value="DUF8042"/>
    <property type="match status" value="1"/>
</dbReference>
<sequence>MENNELISTIVELNNNLIKRANEIATMYANNEINKASERLSFLIEDFSPFIEAVDLYKELFDIDVIEELQDKLQLILNELEEEDYLLISELLLYELLPLLEDIREHFTNGEVG</sequence>
<organism evidence="2 3">
    <name type="scientific">Gracilibacillus dipsosauri</name>
    <dbReference type="NCBI Taxonomy" id="178340"/>
    <lineage>
        <taxon>Bacteria</taxon>
        <taxon>Bacillati</taxon>
        <taxon>Bacillota</taxon>
        <taxon>Bacilli</taxon>
        <taxon>Bacillales</taxon>
        <taxon>Bacillaceae</taxon>
        <taxon>Gracilibacillus</taxon>
    </lineage>
</organism>
<dbReference type="InterPro" id="IPR058355">
    <property type="entry name" value="DUF8042"/>
</dbReference>
<dbReference type="Proteomes" id="UP000245624">
    <property type="component" value="Unassembled WGS sequence"/>
</dbReference>